<protein>
    <submittedName>
        <fullName evidence="1">Alpha/beta hydrolase</fullName>
    </submittedName>
</protein>
<dbReference type="Gene3D" id="3.40.50.1820">
    <property type="entry name" value="alpha/beta hydrolase"/>
    <property type="match status" value="1"/>
</dbReference>
<evidence type="ECO:0000313" key="2">
    <source>
        <dbReference type="Proteomes" id="UP001620405"/>
    </source>
</evidence>
<keyword evidence="1" id="KW-0378">Hydrolase</keyword>
<accession>A0ABW8ITB5</accession>
<sequence>MNSTTPLPDPSSFPDQLTEFTLHGPVGSLEAISDTAERPGARRGVAVICHPNSKDGGTMRNKVVTMLERSLRESGLDTLRFNFRSAGESEGNYDNGKGESDDLAAVVSWVRKVRPNDVLWLAGFSFGSYVTLRSAVALKADALISIAPPVGRWSLETLALPSCPWLVVMGEDDEVVEPQAVFDWIDSLDPPPELIRMPETGHFFHRRLMDLRGSVKHAIRDWLPPLRD</sequence>
<dbReference type="SUPFAM" id="SSF53474">
    <property type="entry name" value="alpha/beta-Hydrolases"/>
    <property type="match status" value="1"/>
</dbReference>
<keyword evidence="2" id="KW-1185">Reference proteome</keyword>
<dbReference type="PANTHER" id="PTHR42103">
    <property type="entry name" value="ALPHA/BETA-HYDROLASES SUPERFAMILY PROTEIN"/>
    <property type="match status" value="1"/>
</dbReference>
<reference evidence="1 2" key="1">
    <citation type="submission" date="2020-10" db="EMBL/GenBank/DDBJ databases">
        <title>Phylogeny of dyella-like bacteria.</title>
        <authorList>
            <person name="Fu J."/>
        </authorList>
    </citation>
    <scope>NUCLEOTIDE SEQUENCE [LARGE SCALE GENOMIC DNA]</scope>
    <source>
        <strain evidence="1 2">DHOB07</strain>
    </source>
</reference>
<organism evidence="1 2">
    <name type="scientific">Dyella lipolytica</name>
    <dbReference type="NCBI Taxonomy" id="1867835"/>
    <lineage>
        <taxon>Bacteria</taxon>
        <taxon>Pseudomonadati</taxon>
        <taxon>Pseudomonadota</taxon>
        <taxon>Gammaproteobacteria</taxon>
        <taxon>Lysobacterales</taxon>
        <taxon>Rhodanobacteraceae</taxon>
        <taxon>Dyella</taxon>
    </lineage>
</organism>
<proteinExistence type="predicted"/>
<dbReference type="InterPro" id="IPR029058">
    <property type="entry name" value="AB_hydrolase_fold"/>
</dbReference>
<name>A0ABW8ITB5_9GAMM</name>
<dbReference type="RefSeq" id="WP_284400166.1">
    <property type="nucleotide sequence ID" value="NZ_BSNQ01000005.1"/>
</dbReference>
<gene>
    <name evidence="1" type="ORF">ISP13_03355</name>
</gene>
<dbReference type="GO" id="GO:0016787">
    <property type="term" value="F:hydrolase activity"/>
    <property type="evidence" value="ECO:0007669"/>
    <property type="project" value="UniProtKB-KW"/>
</dbReference>
<dbReference type="PANTHER" id="PTHR42103:SF2">
    <property type="entry name" value="AB HYDROLASE-1 DOMAIN-CONTAINING PROTEIN"/>
    <property type="match status" value="1"/>
</dbReference>
<dbReference type="Proteomes" id="UP001620405">
    <property type="component" value="Unassembled WGS sequence"/>
</dbReference>
<dbReference type="EMBL" id="JADIKG010000010">
    <property type="protein sequence ID" value="MFK2872555.1"/>
    <property type="molecule type" value="Genomic_DNA"/>
</dbReference>
<comment type="caution">
    <text evidence="1">The sequence shown here is derived from an EMBL/GenBank/DDBJ whole genome shotgun (WGS) entry which is preliminary data.</text>
</comment>
<evidence type="ECO:0000313" key="1">
    <source>
        <dbReference type="EMBL" id="MFK2872555.1"/>
    </source>
</evidence>